<proteinExistence type="predicted"/>
<dbReference type="OrthoDB" id="7220436at2"/>
<evidence type="ECO:0000313" key="1">
    <source>
        <dbReference type="EMBL" id="GFE94250.1"/>
    </source>
</evidence>
<accession>A0A6V8I9J2</accession>
<reference evidence="1 2" key="1">
    <citation type="journal article" date="2020" name="Cell Rep.">
        <title>Local necrotic cells trigger systemic immune activation via gut microbiome dysbiosis in Drosophila.</title>
        <authorList>
            <person name="Kosakamoto H."/>
            <person name="Yamauchi T."/>
            <person name="Akuzawa-Tokita Y."/>
            <person name="Nishimura K."/>
            <person name="Soga T."/>
            <person name="Murakami T."/>
            <person name="Mori H."/>
            <person name="Yamamoto K."/>
            <person name="Miyazaki R."/>
            <person name="Koto A."/>
            <person name="Miura M."/>
            <person name="Obata F."/>
        </authorList>
    </citation>
    <scope>NUCLEOTIDE SEQUENCE [LARGE SCALE GENOMIC DNA]</scope>
    <source>
        <strain evidence="1 2">Ai</strain>
    </source>
</reference>
<name>A0A6V8I9J2_9PROT</name>
<dbReference type="Proteomes" id="UP000548726">
    <property type="component" value="Unassembled WGS sequence"/>
</dbReference>
<gene>
    <name evidence="1" type="ORF">DmAi_23090</name>
</gene>
<protein>
    <submittedName>
        <fullName evidence="1">Uncharacterized protein</fullName>
    </submittedName>
</protein>
<dbReference type="AlphaFoldDB" id="A0A6V8I9J2"/>
<sequence>MLFQRAAPLSTSPLLWRGPEDQRIPLRVVSLEEAGQQAQPDSLAIFLGGSPTAAQQAGWSAVRVCPPPAGEGVHGGGCPCCQGGGYLGRLLLRLIQERARGECAFFVKVSLICPARDIAGLMRVIHADPLVFSLCGMEAVSSRFSCEY</sequence>
<dbReference type="RefSeq" id="WP_143217701.1">
    <property type="nucleotide sequence ID" value="NZ_BLJP01000010.1"/>
</dbReference>
<keyword evidence="2" id="KW-1185">Reference proteome</keyword>
<evidence type="ECO:0000313" key="2">
    <source>
        <dbReference type="Proteomes" id="UP000548726"/>
    </source>
</evidence>
<organism evidence="1 2">
    <name type="scientific">Acetobacter persici</name>
    <dbReference type="NCBI Taxonomy" id="1076596"/>
    <lineage>
        <taxon>Bacteria</taxon>
        <taxon>Pseudomonadati</taxon>
        <taxon>Pseudomonadota</taxon>
        <taxon>Alphaproteobacteria</taxon>
        <taxon>Acetobacterales</taxon>
        <taxon>Acetobacteraceae</taxon>
        <taxon>Acetobacter</taxon>
    </lineage>
</organism>
<dbReference type="EMBL" id="BLJP01000010">
    <property type="protein sequence ID" value="GFE94250.1"/>
    <property type="molecule type" value="Genomic_DNA"/>
</dbReference>
<comment type="caution">
    <text evidence="1">The sequence shown here is derived from an EMBL/GenBank/DDBJ whole genome shotgun (WGS) entry which is preliminary data.</text>
</comment>